<dbReference type="Pfam" id="PF00085">
    <property type="entry name" value="Thioredoxin"/>
    <property type="match status" value="1"/>
</dbReference>
<dbReference type="Pfam" id="PF08324">
    <property type="entry name" value="PUL"/>
    <property type="match status" value="1"/>
</dbReference>
<reference evidence="7" key="1">
    <citation type="submission" date="2022-07" db="EMBL/GenBank/DDBJ databases">
        <title>Phylogenomic reconstructions and comparative analyses of Kickxellomycotina fungi.</title>
        <authorList>
            <person name="Reynolds N.K."/>
            <person name="Stajich J.E."/>
            <person name="Barry K."/>
            <person name="Grigoriev I.V."/>
            <person name="Crous P."/>
            <person name="Smith M.E."/>
        </authorList>
    </citation>
    <scope>NUCLEOTIDE SEQUENCE</scope>
    <source>
        <strain evidence="7">RSA 567</strain>
    </source>
</reference>
<dbReference type="InterPro" id="IPR013766">
    <property type="entry name" value="Thioredoxin_domain"/>
</dbReference>
<dbReference type="Gene3D" id="1.25.10.10">
    <property type="entry name" value="Leucine-rich Repeat Variant"/>
    <property type="match status" value="1"/>
</dbReference>
<dbReference type="GO" id="GO:0070646">
    <property type="term" value="P:protein modification by small protein removal"/>
    <property type="evidence" value="ECO:0007669"/>
    <property type="project" value="TreeGrafter"/>
</dbReference>
<comment type="similarity">
    <text evidence="1">Belongs to the DeSI family.</text>
</comment>
<dbReference type="PROSITE" id="PS51396">
    <property type="entry name" value="PUL"/>
    <property type="match status" value="1"/>
</dbReference>
<dbReference type="PROSITE" id="PS51858">
    <property type="entry name" value="PPPDE"/>
    <property type="match status" value="1"/>
</dbReference>
<dbReference type="GO" id="GO:0006508">
    <property type="term" value="P:proteolysis"/>
    <property type="evidence" value="ECO:0007669"/>
    <property type="project" value="UniProtKB-KW"/>
</dbReference>
<dbReference type="AlphaFoldDB" id="A0A9W8EG11"/>
<dbReference type="EMBL" id="JANBQB010000007">
    <property type="protein sequence ID" value="KAJ1984961.1"/>
    <property type="molecule type" value="Genomic_DNA"/>
</dbReference>
<keyword evidence="3" id="KW-0378">Hydrolase</keyword>
<dbReference type="PROSITE" id="PS51352">
    <property type="entry name" value="THIOREDOXIN_2"/>
    <property type="match status" value="1"/>
</dbReference>
<dbReference type="SMART" id="SM01179">
    <property type="entry name" value="DUF862"/>
    <property type="match status" value="1"/>
</dbReference>
<dbReference type="Pfam" id="PF05903">
    <property type="entry name" value="Peptidase_C97"/>
    <property type="match status" value="1"/>
</dbReference>
<dbReference type="InterPro" id="IPR017937">
    <property type="entry name" value="Thioredoxin_CS"/>
</dbReference>
<name>A0A9W8EG11_9FUNG</name>
<evidence type="ECO:0000313" key="8">
    <source>
        <dbReference type="Proteomes" id="UP001151582"/>
    </source>
</evidence>
<dbReference type="Gene3D" id="3.90.1720.30">
    <property type="entry name" value="PPPDE domains"/>
    <property type="match status" value="1"/>
</dbReference>
<dbReference type="InterPro" id="IPR013535">
    <property type="entry name" value="PUL_dom"/>
</dbReference>
<proteinExistence type="inferred from homology"/>
<evidence type="ECO:0000313" key="7">
    <source>
        <dbReference type="EMBL" id="KAJ1984961.1"/>
    </source>
</evidence>
<organism evidence="7 8">
    <name type="scientific">Dimargaris verticillata</name>
    <dbReference type="NCBI Taxonomy" id="2761393"/>
    <lineage>
        <taxon>Eukaryota</taxon>
        <taxon>Fungi</taxon>
        <taxon>Fungi incertae sedis</taxon>
        <taxon>Zoopagomycota</taxon>
        <taxon>Kickxellomycotina</taxon>
        <taxon>Dimargaritomycetes</taxon>
        <taxon>Dimargaritales</taxon>
        <taxon>Dimargaritaceae</taxon>
        <taxon>Dimargaris</taxon>
    </lineage>
</organism>
<dbReference type="PROSITE" id="PS00194">
    <property type="entry name" value="THIOREDOXIN_1"/>
    <property type="match status" value="1"/>
</dbReference>
<keyword evidence="2" id="KW-0645">Protease</keyword>
<accession>A0A9W8EG11</accession>
<dbReference type="GO" id="GO:0008233">
    <property type="term" value="F:peptidase activity"/>
    <property type="evidence" value="ECO:0007669"/>
    <property type="project" value="UniProtKB-KW"/>
</dbReference>
<keyword evidence="8" id="KW-1185">Reference proteome</keyword>
<evidence type="ECO:0000256" key="2">
    <source>
        <dbReference type="ARBA" id="ARBA00022670"/>
    </source>
</evidence>
<gene>
    <name evidence="7" type="ORF">H4R34_000304</name>
</gene>
<feature type="domain" description="Thioredoxin" evidence="4">
    <location>
        <begin position="158"/>
        <end position="293"/>
    </location>
</feature>
<evidence type="ECO:0000259" key="6">
    <source>
        <dbReference type="PROSITE" id="PS51858"/>
    </source>
</evidence>
<evidence type="ECO:0008006" key="9">
    <source>
        <dbReference type="Google" id="ProtNLM"/>
    </source>
</evidence>
<feature type="domain" description="PUL" evidence="5">
    <location>
        <begin position="319"/>
        <end position="612"/>
    </location>
</feature>
<protein>
    <recommendedName>
        <fullName evidence="9">PPPDE peptidase domain-containing protein</fullName>
    </recommendedName>
</protein>
<dbReference type="InterPro" id="IPR008580">
    <property type="entry name" value="PPPDE_dom"/>
</dbReference>
<dbReference type="PANTHER" id="PTHR12378:SF7">
    <property type="entry name" value="DESUMOYLATING ISOPEPTIDASE 1"/>
    <property type="match status" value="1"/>
</dbReference>
<dbReference type="InterPro" id="IPR011989">
    <property type="entry name" value="ARM-like"/>
</dbReference>
<feature type="domain" description="PPPDE" evidence="6">
    <location>
        <begin position="10"/>
        <end position="151"/>
    </location>
</feature>
<comment type="caution">
    <text evidence="7">The sequence shown here is derived from an EMBL/GenBank/DDBJ whole genome shotgun (WGS) entry which is preliminary data.</text>
</comment>
<dbReference type="PANTHER" id="PTHR12378">
    <property type="entry name" value="DESUMOYLATING ISOPEPTIDASE"/>
    <property type="match status" value="1"/>
</dbReference>
<dbReference type="Proteomes" id="UP001151582">
    <property type="component" value="Unassembled WGS sequence"/>
</dbReference>
<dbReference type="Gene3D" id="3.40.30.10">
    <property type="entry name" value="Glutaredoxin"/>
    <property type="match status" value="1"/>
</dbReference>
<sequence length="619" mass="67112">MTDPLPSVSAPVLLYVYDLSGGLARTLSPQLVGRTVEGIWHTSVVVFGTEYYYGQGIQRALPGTTQHGAPVQQLTMGTTQIPLQWFEEFVASLAEATYTAERYHLLDNNCNNFTNDAIQFLTGQEIPLHIRDLPRDVLSTPLGQALLPMLEGMFGPSQLAGLATPPASGTPSVPLASAAPQLCEVTTAQELADLTQRYRGVVVFFTSATCPPCRAIEPEFQRLLGLKTATTAPEPARVVGARVDMAAGGAALAAMYQVTATPTFVFLLDGWPQSRVQGAQIAALQSDLDLLEYSTYPRAHPHTTRVKMPVLDQLGLQPILFPQRDHLVKAMGRCQPAMSTLAPELALAWQALQTAVTNSQAPPVSLFQPDGVTARLLETVYDQLPISDRFALVDLLRYLVSIPSNWAWAETSPTATLIQRLLSSVAATGSVAPKPLLLTTLRLACNLFAGARLVPCPGSVSNELVTPGWDTATTQLLVRALLHTEPSVRQQAASLAFNVGIWVAVNRNAAQAKARGQPSLSTPFTPVAWDDMAHEDWLVECVSAIVQALDNEHHEQTAFRLVAALGRLMYLAPPSQFELVDVLDVVDVLATKHSRFQTETRGPTLVREVEQLINTREAI</sequence>
<evidence type="ECO:0000259" key="5">
    <source>
        <dbReference type="PROSITE" id="PS51396"/>
    </source>
</evidence>
<evidence type="ECO:0000256" key="1">
    <source>
        <dbReference type="ARBA" id="ARBA00008140"/>
    </source>
</evidence>
<dbReference type="OrthoDB" id="21221at2759"/>
<dbReference type="CDD" id="cd02947">
    <property type="entry name" value="TRX_family"/>
    <property type="match status" value="1"/>
</dbReference>
<dbReference type="InterPro" id="IPR036249">
    <property type="entry name" value="Thioredoxin-like_sf"/>
</dbReference>
<dbReference type="SUPFAM" id="SSF52833">
    <property type="entry name" value="Thioredoxin-like"/>
    <property type="match status" value="1"/>
</dbReference>
<evidence type="ECO:0000259" key="4">
    <source>
        <dbReference type="PROSITE" id="PS51352"/>
    </source>
</evidence>
<evidence type="ECO:0000256" key="3">
    <source>
        <dbReference type="ARBA" id="ARBA00022801"/>
    </source>
</evidence>
<dbReference type="InterPro" id="IPR042266">
    <property type="entry name" value="PPPDE_sf"/>
</dbReference>